<evidence type="ECO:0000313" key="6">
    <source>
        <dbReference type="Proteomes" id="UP000824120"/>
    </source>
</evidence>
<proteinExistence type="predicted"/>
<dbReference type="FunFam" id="2.60.40.420:FF:000034">
    <property type="entry name" value="Cupredoxin superfamily protein"/>
    <property type="match status" value="1"/>
</dbReference>
<dbReference type="InterPro" id="IPR039391">
    <property type="entry name" value="Phytocyanin-like"/>
</dbReference>
<keyword evidence="3" id="KW-0732">Signal</keyword>
<dbReference type="PROSITE" id="PS51485">
    <property type="entry name" value="PHYTOCYANIN"/>
    <property type="match status" value="1"/>
</dbReference>
<dbReference type="InterPro" id="IPR008972">
    <property type="entry name" value="Cupredoxin"/>
</dbReference>
<evidence type="ECO:0000256" key="2">
    <source>
        <dbReference type="ARBA" id="ARBA00023180"/>
    </source>
</evidence>
<accession>A0A9J5WHQ7</accession>
<evidence type="ECO:0000313" key="5">
    <source>
        <dbReference type="EMBL" id="KAG5575353.1"/>
    </source>
</evidence>
<dbReference type="EMBL" id="JACXVP010000011">
    <property type="protein sequence ID" value="KAG5575353.1"/>
    <property type="molecule type" value="Genomic_DNA"/>
</dbReference>
<dbReference type="GO" id="GO:0009055">
    <property type="term" value="F:electron transfer activity"/>
    <property type="evidence" value="ECO:0007669"/>
    <property type="project" value="InterPro"/>
</dbReference>
<feature type="chain" id="PRO_5039909805" description="Phytocyanin domain-containing protein" evidence="3">
    <location>
        <begin position="22"/>
        <end position="133"/>
    </location>
</feature>
<dbReference type="Pfam" id="PF02298">
    <property type="entry name" value="Cu_bind_like"/>
    <property type="match status" value="1"/>
</dbReference>
<dbReference type="GO" id="GO:0005886">
    <property type="term" value="C:plasma membrane"/>
    <property type="evidence" value="ECO:0007669"/>
    <property type="project" value="TreeGrafter"/>
</dbReference>
<gene>
    <name evidence="5" type="ORF">H5410_055487</name>
</gene>
<evidence type="ECO:0000256" key="1">
    <source>
        <dbReference type="ARBA" id="ARBA00023157"/>
    </source>
</evidence>
<evidence type="ECO:0000256" key="3">
    <source>
        <dbReference type="SAM" id="SignalP"/>
    </source>
</evidence>
<name>A0A9J5WHQ7_SOLCO</name>
<dbReference type="AlphaFoldDB" id="A0A9J5WHQ7"/>
<keyword evidence="1" id="KW-1015">Disulfide bond</keyword>
<dbReference type="PANTHER" id="PTHR33021">
    <property type="entry name" value="BLUE COPPER PROTEIN"/>
    <property type="match status" value="1"/>
</dbReference>
<comment type="caution">
    <text evidence="5">The sequence shown here is derived from an EMBL/GenBank/DDBJ whole genome shotgun (WGS) entry which is preliminary data.</text>
</comment>
<dbReference type="Proteomes" id="UP000824120">
    <property type="component" value="Chromosome 11"/>
</dbReference>
<evidence type="ECO:0000259" key="4">
    <source>
        <dbReference type="PROSITE" id="PS51485"/>
    </source>
</evidence>
<organism evidence="5 6">
    <name type="scientific">Solanum commersonii</name>
    <name type="common">Commerson's wild potato</name>
    <name type="synonym">Commerson's nightshade</name>
    <dbReference type="NCBI Taxonomy" id="4109"/>
    <lineage>
        <taxon>Eukaryota</taxon>
        <taxon>Viridiplantae</taxon>
        <taxon>Streptophyta</taxon>
        <taxon>Embryophyta</taxon>
        <taxon>Tracheophyta</taxon>
        <taxon>Spermatophyta</taxon>
        <taxon>Magnoliopsida</taxon>
        <taxon>eudicotyledons</taxon>
        <taxon>Gunneridae</taxon>
        <taxon>Pentapetalae</taxon>
        <taxon>asterids</taxon>
        <taxon>lamiids</taxon>
        <taxon>Solanales</taxon>
        <taxon>Solanaceae</taxon>
        <taxon>Solanoideae</taxon>
        <taxon>Solaneae</taxon>
        <taxon>Solanum</taxon>
    </lineage>
</organism>
<feature type="signal peptide" evidence="3">
    <location>
        <begin position="1"/>
        <end position="21"/>
    </location>
</feature>
<dbReference type="InterPro" id="IPR003245">
    <property type="entry name" value="Phytocyanin_dom"/>
</dbReference>
<sequence length="133" mass="15245">MQFIIILLLFVIGVLMNLVNSERYIVGEGYGWRPAPYPTYYEDWATTAKLKPGDQLEFRFQKPEDLLEIGKYNYFACNSNSPSRQYKDSPAIAFMLVPGDYYFKSSNNTNCINGQKLYVNVAAPTEDDSDDKI</sequence>
<keyword evidence="2" id="KW-0325">Glycoprotein</keyword>
<dbReference type="OrthoDB" id="1916408at2759"/>
<protein>
    <recommendedName>
        <fullName evidence="4">Phytocyanin domain-containing protein</fullName>
    </recommendedName>
</protein>
<dbReference type="SUPFAM" id="SSF49503">
    <property type="entry name" value="Cupredoxins"/>
    <property type="match status" value="1"/>
</dbReference>
<dbReference type="Gene3D" id="2.60.40.420">
    <property type="entry name" value="Cupredoxins - blue copper proteins"/>
    <property type="match status" value="1"/>
</dbReference>
<reference evidence="5 6" key="1">
    <citation type="submission" date="2020-09" db="EMBL/GenBank/DDBJ databases">
        <title>De no assembly of potato wild relative species, Solanum commersonii.</title>
        <authorList>
            <person name="Cho K."/>
        </authorList>
    </citation>
    <scope>NUCLEOTIDE SEQUENCE [LARGE SCALE GENOMIC DNA]</scope>
    <source>
        <strain evidence="5">LZ3.2</strain>
        <tissue evidence="5">Leaf</tissue>
    </source>
</reference>
<keyword evidence="6" id="KW-1185">Reference proteome</keyword>
<dbReference type="PANTHER" id="PTHR33021:SF532">
    <property type="entry name" value="EARLY NODULIN-LIKE PROTEIN 3"/>
    <property type="match status" value="1"/>
</dbReference>
<feature type="domain" description="Phytocyanin" evidence="4">
    <location>
        <begin position="22"/>
        <end position="123"/>
    </location>
</feature>